<evidence type="ECO:0000313" key="4">
    <source>
        <dbReference type="Proteomes" id="UP000678499"/>
    </source>
</evidence>
<evidence type="ECO:0000313" key="3">
    <source>
        <dbReference type="EMBL" id="CAD7282149.1"/>
    </source>
</evidence>
<dbReference type="Proteomes" id="UP000678499">
    <property type="component" value="Unassembled WGS sequence"/>
</dbReference>
<name>A0A7R9BX93_9CRUS</name>
<proteinExistence type="predicted"/>
<feature type="chain" id="PRO_5036210341" evidence="2">
    <location>
        <begin position="22"/>
        <end position="320"/>
    </location>
</feature>
<sequence length="320" mass="35703">MFAGPQILLILITAIINTAVPTPISKLNADDDWYSDSSNEFDRIPTIQGKSDPTRNLELLPPSISSEKDELLEPRPAGKNKQGSSPKSVIKVLKPGSETSLSDYGPKPLMMESPDDDDERVTTTTTTWSPLKLQGIQDIVGKTHHQQVFEDTSKNTNNNNPLHLIGFFKNPRPPRPIQGNHHHQQAVEIVLHNVDPSLVFQPKEFIPIDASALVPTSETLRRHIQQKQQRMNVFQPGAPFYYRVPAHHGVNTGVEFYPMPHQQQMAEPVLPKVGTILDSLPPYYSPETIQNYPGCNLFGAGYPEAFLGHLPPMKFSKSEP</sequence>
<dbReference type="EMBL" id="OA885567">
    <property type="protein sequence ID" value="CAD7282149.1"/>
    <property type="molecule type" value="Genomic_DNA"/>
</dbReference>
<keyword evidence="4" id="KW-1185">Reference proteome</keyword>
<feature type="region of interest" description="Disordered" evidence="1">
    <location>
        <begin position="35"/>
        <end position="122"/>
    </location>
</feature>
<accession>A0A7R9BX93</accession>
<keyword evidence="2" id="KW-0732">Signal</keyword>
<evidence type="ECO:0000256" key="1">
    <source>
        <dbReference type="SAM" id="MobiDB-lite"/>
    </source>
</evidence>
<organism evidence="3">
    <name type="scientific">Notodromas monacha</name>
    <dbReference type="NCBI Taxonomy" id="399045"/>
    <lineage>
        <taxon>Eukaryota</taxon>
        <taxon>Metazoa</taxon>
        <taxon>Ecdysozoa</taxon>
        <taxon>Arthropoda</taxon>
        <taxon>Crustacea</taxon>
        <taxon>Oligostraca</taxon>
        <taxon>Ostracoda</taxon>
        <taxon>Podocopa</taxon>
        <taxon>Podocopida</taxon>
        <taxon>Cypridocopina</taxon>
        <taxon>Cypridoidea</taxon>
        <taxon>Cyprididae</taxon>
        <taxon>Notodromas</taxon>
    </lineage>
</organism>
<protein>
    <submittedName>
        <fullName evidence="3">Uncharacterized protein</fullName>
    </submittedName>
</protein>
<reference evidence="3" key="1">
    <citation type="submission" date="2020-11" db="EMBL/GenBank/DDBJ databases">
        <authorList>
            <person name="Tran Van P."/>
        </authorList>
    </citation>
    <scope>NUCLEOTIDE SEQUENCE</scope>
</reference>
<dbReference type="EMBL" id="CAJPEX010003530">
    <property type="protein sequence ID" value="CAG0922301.1"/>
    <property type="molecule type" value="Genomic_DNA"/>
</dbReference>
<evidence type="ECO:0000256" key="2">
    <source>
        <dbReference type="SAM" id="SignalP"/>
    </source>
</evidence>
<gene>
    <name evidence="3" type="ORF">NMOB1V02_LOCUS9780</name>
</gene>
<feature type="signal peptide" evidence="2">
    <location>
        <begin position="1"/>
        <end position="21"/>
    </location>
</feature>
<dbReference type="AlphaFoldDB" id="A0A7R9BX93"/>